<sequence>MARPAFLFRVTYLFSQCPSVCFANIANSLVNRDRAKNIYAVYLLFHLPLAVSSVKATLRQFLPEGAVAALSSVDHWRFGWLSRLVMLDTQTIIALVALVISMPPTLAVLITWWRKSR</sequence>
<dbReference type="EMBL" id="KZ679682">
    <property type="protein sequence ID" value="PTB53041.1"/>
    <property type="molecule type" value="Genomic_DNA"/>
</dbReference>
<dbReference type="GeneID" id="36623887"/>
<gene>
    <name evidence="2" type="ORF">M431DRAFT_456697</name>
</gene>
<evidence type="ECO:0000313" key="3">
    <source>
        <dbReference type="Proteomes" id="UP000241690"/>
    </source>
</evidence>
<keyword evidence="1" id="KW-1133">Transmembrane helix</keyword>
<accession>A0A2T4A7K8</accession>
<evidence type="ECO:0000256" key="1">
    <source>
        <dbReference type="SAM" id="Phobius"/>
    </source>
</evidence>
<keyword evidence="1" id="KW-0812">Transmembrane</keyword>
<keyword evidence="1" id="KW-0472">Membrane</keyword>
<dbReference type="Proteomes" id="UP000241690">
    <property type="component" value="Unassembled WGS sequence"/>
</dbReference>
<evidence type="ECO:0000313" key="2">
    <source>
        <dbReference type="EMBL" id="PTB53041.1"/>
    </source>
</evidence>
<protein>
    <submittedName>
        <fullName evidence="2">Uncharacterized protein</fullName>
    </submittedName>
</protein>
<name>A0A2T4A7K8_TRIHA</name>
<feature type="transmembrane region" description="Helical" evidence="1">
    <location>
        <begin position="92"/>
        <end position="113"/>
    </location>
</feature>
<dbReference type="RefSeq" id="XP_024772718.1">
    <property type="nucleotide sequence ID" value="XM_024915320.1"/>
</dbReference>
<dbReference type="AlphaFoldDB" id="A0A2T4A7K8"/>
<reference evidence="2 3" key="1">
    <citation type="submission" date="2016-07" db="EMBL/GenBank/DDBJ databases">
        <title>Multiple horizontal gene transfer events from other fungi enriched the ability of initially mycotrophic Trichoderma (Ascomycota) to feed on dead plant biomass.</title>
        <authorList>
            <consortium name="DOE Joint Genome Institute"/>
            <person name="Aerts A."/>
            <person name="Atanasova L."/>
            <person name="Chenthamara K."/>
            <person name="Zhang J."/>
            <person name="Grujic M."/>
            <person name="Henrissat B."/>
            <person name="Kuo A."/>
            <person name="Salamov A."/>
            <person name="Lipzen A."/>
            <person name="Labutti K."/>
            <person name="Barry K."/>
            <person name="Miao Y."/>
            <person name="Rahimi M.J."/>
            <person name="Shen Q."/>
            <person name="Grigoriev I.V."/>
            <person name="Kubicek C.P."/>
            <person name="Druzhinina I.S."/>
        </authorList>
    </citation>
    <scope>NUCLEOTIDE SEQUENCE [LARGE SCALE GENOMIC DNA]</scope>
    <source>
        <strain evidence="2 3">CBS 226.95</strain>
    </source>
</reference>
<proteinExistence type="predicted"/>
<organism evidence="2 3">
    <name type="scientific">Trichoderma harzianum CBS 226.95</name>
    <dbReference type="NCBI Taxonomy" id="983964"/>
    <lineage>
        <taxon>Eukaryota</taxon>
        <taxon>Fungi</taxon>
        <taxon>Dikarya</taxon>
        <taxon>Ascomycota</taxon>
        <taxon>Pezizomycotina</taxon>
        <taxon>Sordariomycetes</taxon>
        <taxon>Hypocreomycetidae</taxon>
        <taxon>Hypocreales</taxon>
        <taxon>Hypocreaceae</taxon>
        <taxon>Trichoderma</taxon>
    </lineage>
</organism>
<keyword evidence="3" id="KW-1185">Reference proteome</keyword>